<dbReference type="EMBL" id="JANPWB010000002">
    <property type="protein sequence ID" value="KAJ1207595.1"/>
    <property type="molecule type" value="Genomic_DNA"/>
</dbReference>
<proteinExistence type="predicted"/>
<reference evidence="1" key="1">
    <citation type="journal article" date="2022" name="bioRxiv">
        <title>Sequencing and chromosome-scale assembly of the giantPleurodeles waltlgenome.</title>
        <authorList>
            <person name="Brown T."/>
            <person name="Elewa A."/>
            <person name="Iarovenko S."/>
            <person name="Subramanian E."/>
            <person name="Araus A.J."/>
            <person name="Petzold A."/>
            <person name="Susuki M."/>
            <person name="Suzuki K.-i.T."/>
            <person name="Hayashi T."/>
            <person name="Toyoda A."/>
            <person name="Oliveira C."/>
            <person name="Osipova E."/>
            <person name="Leigh N.D."/>
            <person name="Simon A."/>
            <person name="Yun M.H."/>
        </authorList>
    </citation>
    <scope>NUCLEOTIDE SEQUENCE</scope>
    <source>
        <strain evidence="1">20211129_DDA</strain>
        <tissue evidence="1">Liver</tissue>
    </source>
</reference>
<protein>
    <submittedName>
        <fullName evidence="1">Uncharacterized protein</fullName>
    </submittedName>
</protein>
<keyword evidence="2" id="KW-1185">Reference proteome</keyword>
<sequence length="129" mass="14660">MPRVLRSVVQRGGRIPGILHAQRCSVVSRRNRTVQKTHEPHVYVMMERNSSSAVTSPPCQALRLSLFRDSQKRGAGSSCHTVCGMLWRYSNNVAGTLFNWIMKKVRASNNVRNSVLKIARSEQQIREQL</sequence>
<evidence type="ECO:0000313" key="2">
    <source>
        <dbReference type="Proteomes" id="UP001066276"/>
    </source>
</evidence>
<gene>
    <name evidence="1" type="ORF">NDU88_002986</name>
</gene>
<comment type="caution">
    <text evidence="1">The sequence shown here is derived from an EMBL/GenBank/DDBJ whole genome shotgun (WGS) entry which is preliminary data.</text>
</comment>
<dbReference type="Proteomes" id="UP001066276">
    <property type="component" value="Chromosome 1_2"/>
</dbReference>
<evidence type="ECO:0000313" key="1">
    <source>
        <dbReference type="EMBL" id="KAJ1207595.1"/>
    </source>
</evidence>
<dbReference type="AlphaFoldDB" id="A0AAV7W403"/>
<accession>A0AAV7W403</accession>
<name>A0AAV7W403_PLEWA</name>
<organism evidence="1 2">
    <name type="scientific">Pleurodeles waltl</name>
    <name type="common">Iberian ribbed newt</name>
    <dbReference type="NCBI Taxonomy" id="8319"/>
    <lineage>
        <taxon>Eukaryota</taxon>
        <taxon>Metazoa</taxon>
        <taxon>Chordata</taxon>
        <taxon>Craniata</taxon>
        <taxon>Vertebrata</taxon>
        <taxon>Euteleostomi</taxon>
        <taxon>Amphibia</taxon>
        <taxon>Batrachia</taxon>
        <taxon>Caudata</taxon>
        <taxon>Salamandroidea</taxon>
        <taxon>Salamandridae</taxon>
        <taxon>Pleurodelinae</taxon>
        <taxon>Pleurodeles</taxon>
    </lineage>
</organism>